<evidence type="ECO:0000256" key="6">
    <source>
        <dbReference type="ARBA" id="ARBA00023136"/>
    </source>
</evidence>
<feature type="transmembrane region" description="Helical" evidence="7">
    <location>
        <begin position="12"/>
        <end position="31"/>
    </location>
</feature>
<keyword evidence="2" id="KW-0813">Transport</keyword>
<sequence length="403" mass="42757">MSWRKYLGPGPLVAAAFVGPGTVTVCTLAGVNFGYELLWALALSIVATSVLQEMAARIGLITQQGLASVITFTLSKGLLRYFSLGIILFAIVLGNAAYEAGNISGGAMGMELFLTLPLLNFGQIQINLLNMSIGLIALSLLLWGNFQKITQVLTALVIMMSLAFLFTAIIMMPEIGKVAAGFVPRIDQSNIFSIVALIGTTVVPYNLFLHSSLISQKWQAVSDLKYIRVDTLVSVILGGLVSMAIVITAAGSDALSVSNAADLAKGLEMGVGVYAKYLIAFGLFAAGITSAITAPLAGSLVVCDIFGWPKSIQGKYMRGGILLILGLGLVFSSLGIKPVQLISAAQIANGILLPILSAYILWLVNKKSIMKNSVNNLSMNIIGGLIWLITFILGSWTVFRIFN</sequence>
<keyword evidence="4" id="KW-0769">Symport</keyword>
<feature type="transmembrane region" description="Helical" evidence="7">
    <location>
        <begin position="118"/>
        <end position="143"/>
    </location>
</feature>
<dbReference type="GO" id="GO:0034755">
    <property type="term" value="P:iron ion transmembrane transport"/>
    <property type="evidence" value="ECO:0007669"/>
    <property type="project" value="TreeGrafter"/>
</dbReference>
<keyword evidence="9" id="KW-1185">Reference proteome</keyword>
<dbReference type="Proteomes" id="UP000186026">
    <property type="component" value="Unassembled WGS sequence"/>
</dbReference>
<dbReference type="EMBL" id="FTOP01000004">
    <property type="protein sequence ID" value="SIS76890.1"/>
    <property type="molecule type" value="Genomic_DNA"/>
</dbReference>
<dbReference type="GO" id="GO:0005886">
    <property type="term" value="C:plasma membrane"/>
    <property type="evidence" value="ECO:0007669"/>
    <property type="project" value="TreeGrafter"/>
</dbReference>
<evidence type="ECO:0000313" key="8">
    <source>
        <dbReference type="EMBL" id="SIS76890.1"/>
    </source>
</evidence>
<dbReference type="InterPro" id="IPR001046">
    <property type="entry name" value="NRAMP_fam"/>
</dbReference>
<dbReference type="GO" id="GO:0015086">
    <property type="term" value="F:cadmium ion transmembrane transporter activity"/>
    <property type="evidence" value="ECO:0007669"/>
    <property type="project" value="TreeGrafter"/>
</dbReference>
<dbReference type="PANTHER" id="PTHR11706:SF33">
    <property type="entry name" value="NATURAL RESISTANCE-ASSOCIATED MACROPHAGE PROTEIN 2"/>
    <property type="match status" value="1"/>
</dbReference>
<evidence type="ECO:0000256" key="7">
    <source>
        <dbReference type="SAM" id="Phobius"/>
    </source>
</evidence>
<accession>A0A1N7LSS3</accession>
<feature type="transmembrane region" description="Helical" evidence="7">
    <location>
        <begin position="377"/>
        <end position="399"/>
    </location>
</feature>
<keyword evidence="6 7" id="KW-0472">Membrane</keyword>
<evidence type="ECO:0000313" key="9">
    <source>
        <dbReference type="Proteomes" id="UP000186026"/>
    </source>
</evidence>
<proteinExistence type="predicted"/>
<evidence type="ECO:0000256" key="1">
    <source>
        <dbReference type="ARBA" id="ARBA00004141"/>
    </source>
</evidence>
<evidence type="ECO:0000256" key="4">
    <source>
        <dbReference type="ARBA" id="ARBA00022847"/>
    </source>
</evidence>
<name>A0A1N7LSS3_9BACT</name>
<reference evidence="9" key="1">
    <citation type="submission" date="2017-01" db="EMBL/GenBank/DDBJ databases">
        <authorList>
            <person name="Varghese N."/>
            <person name="Submissions S."/>
        </authorList>
    </citation>
    <scope>NUCLEOTIDE SEQUENCE [LARGE SCALE GENOMIC DNA]</scope>
    <source>
        <strain evidence="9">DSM 46698</strain>
    </source>
</reference>
<comment type="subcellular location">
    <subcellularLocation>
        <location evidence="1">Membrane</location>
        <topology evidence="1">Multi-pass membrane protein</topology>
    </subcellularLocation>
</comment>
<organism evidence="8 9">
    <name type="scientific">Belliella pelovolcani</name>
    <dbReference type="NCBI Taxonomy" id="529505"/>
    <lineage>
        <taxon>Bacteria</taxon>
        <taxon>Pseudomonadati</taxon>
        <taxon>Bacteroidota</taxon>
        <taxon>Cytophagia</taxon>
        <taxon>Cytophagales</taxon>
        <taxon>Cyclobacteriaceae</taxon>
        <taxon>Belliella</taxon>
    </lineage>
</organism>
<evidence type="ECO:0000256" key="3">
    <source>
        <dbReference type="ARBA" id="ARBA00022692"/>
    </source>
</evidence>
<dbReference type="Pfam" id="PF01566">
    <property type="entry name" value="Nramp"/>
    <property type="match status" value="1"/>
</dbReference>
<feature type="transmembrane region" description="Helical" evidence="7">
    <location>
        <begin position="152"/>
        <end position="171"/>
    </location>
</feature>
<dbReference type="AlphaFoldDB" id="A0A1N7LSS3"/>
<feature type="transmembrane region" description="Helical" evidence="7">
    <location>
        <begin position="191"/>
        <end position="208"/>
    </location>
</feature>
<dbReference type="GO" id="GO:0015293">
    <property type="term" value="F:symporter activity"/>
    <property type="evidence" value="ECO:0007669"/>
    <property type="project" value="UniProtKB-KW"/>
</dbReference>
<keyword evidence="5 7" id="KW-1133">Transmembrane helix</keyword>
<dbReference type="STRING" id="529505.SAMN05421761_10489"/>
<feature type="transmembrane region" description="Helical" evidence="7">
    <location>
        <begin position="229"/>
        <end position="250"/>
    </location>
</feature>
<feature type="transmembrane region" description="Helical" evidence="7">
    <location>
        <begin position="77"/>
        <end position="98"/>
    </location>
</feature>
<feature type="transmembrane region" description="Helical" evidence="7">
    <location>
        <begin position="37"/>
        <end position="56"/>
    </location>
</feature>
<feature type="transmembrane region" description="Helical" evidence="7">
    <location>
        <begin position="277"/>
        <end position="307"/>
    </location>
</feature>
<dbReference type="GO" id="GO:0005384">
    <property type="term" value="F:manganese ion transmembrane transporter activity"/>
    <property type="evidence" value="ECO:0007669"/>
    <property type="project" value="TreeGrafter"/>
</dbReference>
<evidence type="ECO:0000256" key="2">
    <source>
        <dbReference type="ARBA" id="ARBA00022448"/>
    </source>
</evidence>
<dbReference type="PRINTS" id="PR00447">
    <property type="entry name" value="NATRESASSCMP"/>
</dbReference>
<gene>
    <name evidence="8" type="ORF">SAMN05421761_10489</name>
</gene>
<feature type="transmembrane region" description="Helical" evidence="7">
    <location>
        <begin position="319"/>
        <end position="336"/>
    </location>
</feature>
<protein>
    <submittedName>
        <fullName evidence="8">NRAMP (Natural resistance-associated macrophage protein) metal ion transporters</fullName>
    </submittedName>
</protein>
<dbReference type="PANTHER" id="PTHR11706">
    <property type="entry name" value="SOLUTE CARRIER PROTEIN FAMILY 11 MEMBER"/>
    <property type="match status" value="1"/>
</dbReference>
<feature type="transmembrane region" description="Helical" evidence="7">
    <location>
        <begin position="342"/>
        <end position="365"/>
    </location>
</feature>
<dbReference type="OrthoDB" id="9787548at2"/>
<keyword evidence="3 7" id="KW-0812">Transmembrane</keyword>
<evidence type="ECO:0000256" key="5">
    <source>
        <dbReference type="ARBA" id="ARBA00022989"/>
    </source>
</evidence>
<dbReference type="RefSeq" id="WP_076499669.1">
    <property type="nucleotide sequence ID" value="NZ_FTOP01000004.1"/>
</dbReference>